<dbReference type="AlphaFoldDB" id="A0A0B8NQX4"/>
<dbReference type="EMBL" id="BBRZ01000041">
    <property type="protein sequence ID" value="GAM56965.1"/>
    <property type="molecule type" value="Genomic_DNA"/>
</dbReference>
<sequence>MKKSLIALALIASSTLSMAHATSSVGKTRVEMGATESNILHPDVNRYTYKNLSEFVHTKQIDNGGYKQVIELEQSNKQLDLNMSFDHLGKQLNLQDILRKHRADAFVVLKDGKIVAEQYFDGQSERTHHQMMSVTKSFTGIIAASLVAEGKLDRNELVGTYIPELAQSAFGLATVGEVLDMTNNLDYSETYEDPNAEVFKHAKTVGLTPKEPGYTGPQTIYEFLAELEKDGDRPHGQEFHYLTANTDVVGWLISKIEGKPFSEVLEERIWTKLGMERGAYIMSDPASVGLASGGLNGTARDMARFGQMLADGGKNLRGEQVIHPNAILETERGGDPKKFVKGGYSEGALEGWSYKNQFWHTMNENNAYTALGIFGQWIYVDPTENVVVVRQASAERSIVDSYDHEMVSAINEIVRRLKQS</sequence>
<dbReference type="InterPro" id="IPR001466">
    <property type="entry name" value="Beta-lactam-related"/>
</dbReference>
<comment type="caution">
    <text evidence="3">The sequence shown here is derived from an EMBL/GenBank/DDBJ whole genome shotgun (WGS) entry which is preliminary data.</text>
</comment>
<dbReference type="RefSeq" id="WP_261835166.1">
    <property type="nucleotide sequence ID" value="NZ_AP024881.1"/>
</dbReference>
<reference evidence="3 4" key="2">
    <citation type="submission" date="2015-01" db="EMBL/GenBank/DDBJ databases">
        <authorList>
            <consortium name="NBRP consortium"/>
            <person name="Sawabe T."/>
            <person name="Meirelles P."/>
            <person name="Feng G."/>
            <person name="Sayaka M."/>
            <person name="Hattori M."/>
            <person name="Ohkuma M."/>
        </authorList>
    </citation>
    <scope>NUCLEOTIDE SEQUENCE [LARGE SCALE GENOMIC DNA]</scope>
    <source>
        <strain evidence="4">JCM 19231</strain>
    </source>
</reference>
<dbReference type="GO" id="GO:0019875">
    <property type="term" value="F:6-aminohexanoate-dimer hydrolase activity"/>
    <property type="evidence" value="ECO:0007669"/>
    <property type="project" value="UniProtKB-EC"/>
</dbReference>
<evidence type="ECO:0000313" key="3">
    <source>
        <dbReference type="EMBL" id="GAM56965.1"/>
    </source>
</evidence>
<feature type="domain" description="Beta-lactamase-related" evidence="2">
    <location>
        <begin position="103"/>
        <end position="394"/>
    </location>
</feature>
<name>A0A0B8NQX4_9VIBR</name>
<dbReference type="Pfam" id="PF00144">
    <property type="entry name" value="Beta-lactamase"/>
    <property type="match status" value="1"/>
</dbReference>
<reference evidence="3 4" key="1">
    <citation type="submission" date="2015-01" db="EMBL/GenBank/DDBJ databases">
        <title>Vibrio sp. C1 JCM 19231 whole genome shotgun sequence.</title>
        <authorList>
            <person name="Sawabe T."/>
            <person name="Meirelles P."/>
            <person name="Feng G."/>
            <person name="Sayaka M."/>
            <person name="Hattori M."/>
            <person name="Ohkuma M."/>
        </authorList>
    </citation>
    <scope>NUCLEOTIDE SEQUENCE [LARGE SCALE GENOMIC DNA]</scope>
    <source>
        <strain evidence="4">JCM 19231</strain>
    </source>
</reference>
<dbReference type="Gene3D" id="3.40.710.10">
    <property type="entry name" value="DD-peptidase/beta-lactamase superfamily"/>
    <property type="match status" value="1"/>
</dbReference>
<feature type="chain" id="PRO_5002139366" evidence="1">
    <location>
        <begin position="20"/>
        <end position="420"/>
    </location>
</feature>
<dbReference type="Proteomes" id="UP000031671">
    <property type="component" value="Unassembled WGS sequence"/>
</dbReference>
<dbReference type="SUPFAM" id="SSF56601">
    <property type="entry name" value="beta-lactamase/transpeptidase-like"/>
    <property type="match status" value="1"/>
</dbReference>
<evidence type="ECO:0000313" key="4">
    <source>
        <dbReference type="Proteomes" id="UP000031671"/>
    </source>
</evidence>
<proteinExistence type="predicted"/>
<dbReference type="InterPro" id="IPR012338">
    <property type="entry name" value="Beta-lactam/transpept-like"/>
</dbReference>
<dbReference type="PANTHER" id="PTHR43283:SF7">
    <property type="entry name" value="BETA-LACTAMASE-RELATED DOMAIN-CONTAINING PROTEIN"/>
    <property type="match status" value="1"/>
</dbReference>
<evidence type="ECO:0000259" key="2">
    <source>
        <dbReference type="Pfam" id="PF00144"/>
    </source>
</evidence>
<dbReference type="EC" id="3.5.1.46" evidence="3"/>
<dbReference type="InterPro" id="IPR050789">
    <property type="entry name" value="Diverse_Enzym_Activities"/>
</dbReference>
<keyword evidence="3" id="KW-0378">Hydrolase</keyword>
<keyword evidence="4" id="KW-1185">Reference proteome</keyword>
<organism evidence="3 4">
    <name type="scientific">Vibrio ishigakensis</name>
    <dbReference type="NCBI Taxonomy" id="1481914"/>
    <lineage>
        <taxon>Bacteria</taxon>
        <taxon>Pseudomonadati</taxon>
        <taxon>Pseudomonadota</taxon>
        <taxon>Gammaproteobacteria</taxon>
        <taxon>Vibrionales</taxon>
        <taxon>Vibrionaceae</taxon>
        <taxon>Vibrio</taxon>
    </lineage>
</organism>
<dbReference type="PANTHER" id="PTHR43283">
    <property type="entry name" value="BETA-LACTAMASE-RELATED"/>
    <property type="match status" value="1"/>
</dbReference>
<feature type="signal peptide" evidence="1">
    <location>
        <begin position="1"/>
        <end position="19"/>
    </location>
</feature>
<keyword evidence="1" id="KW-0732">Signal</keyword>
<evidence type="ECO:0000256" key="1">
    <source>
        <dbReference type="SAM" id="SignalP"/>
    </source>
</evidence>
<protein>
    <submittedName>
        <fullName evidence="3">6-aminohexanoate-dimer hydrolase</fullName>
        <ecNumber evidence="3">3.5.1.46</ecNumber>
    </submittedName>
</protein>
<gene>
    <name evidence="3" type="ORF">JCM19231_1299</name>
</gene>
<accession>A0A0B8NQX4</accession>